<dbReference type="Gene3D" id="1.20.58.1700">
    <property type="match status" value="1"/>
</dbReference>
<dbReference type="InterPro" id="IPR023631">
    <property type="entry name" value="Amidase_dom"/>
</dbReference>
<dbReference type="PANTHER" id="PTHR11895">
    <property type="entry name" value="TRANSAMIDASE"/>
    <property type="match status" value="1"/>
</dbReference>
<feature type="domain" description="Allophanate hydrolase C-terminal" evidence="2">
    <location>
        <begin position="474"/>
        <end position="596"/>
    </location>
</feature>
<dbReference type="OrthoDB" id="9811471at2"/>
<evidence type="ECO:0000313" key="3">
    <source>
        <dbReference type="EMBL" id="SCB50150.1"/>
    </source>
</evidence>
<dbReference type="EMBL" id="FMAF01000032">
    <property type="protein sequence ID" value="SCB50150.1"/>
    <property type="molecule type" value="Genomic_DNA"/>
</dbReference>
<dbReference type="GO" id="GO:0016787">
    <property type="term" value="F:hydrolase activity"/>
    <property type="evidence" value="ECO:0007669"/>
    <property type="project" value="UniProtKB-KW"/>
</dbReference>
<reference evidence="4" key="1">
    <citation type="submission" date="2016-08" db="EMBL/GenBank/DDBJ databases">
        <authorList>
            <person name="Varghese N."/>
            <person name="Submissions Spin"/>
        </authorList>
    </citation>
    <scope>NUCLEOTIDE SEQUENCE [LARGE SCALE GENOMIC DNA]</scope>
    <source>
        <strain evidence="4">P1-7</strain>
    </source>
</reference>
<sequence>MLPTILDLASLKAAYAAGLSPLDLVEEIIARRKASDDPAIFITMTPDDDLRAAACELLARVPEPNSLPLWGVPFAVKDNIDVAGLPTTAACPAFAYHPEEDATTVARLKAAGAIVIGKTNLDQFATGLNGTRSPYGAPRSVFDRNYVSGGSSSGSAVAVAAGLASFSLGTDTAGSGRVPAAFNNLVGIKPTPGLVPNVGVVPACRSVDVVTVFAATVGDGTTVRRIMEGYDARDPFSRRAAPANLPSSRPRIGVLDGVEREFYGNKDVEALYDAAIERAKSLGAEIVPFDYAPFRQAAELLYNGPWVAERLAAVKDFLETNAGDFDPTVRTIIEGAKAYDAVAAFEGRYRLEALRQKTKVEWEKVDFLMLPTSPTTYTVEEMRADPIVKNGHFGRYTNFANLLDCAAIAIPAGFDAKDHLPAGVMLVGPAFTDEALAPFADAMHRVLNAGMGKDRTAALPAASRVAPAAEDLVPIVVVGAHLTGMPLNHELTRPGGCKLKTCRTDGSYRLFALPGTVPPKPGLVRDPGFAGKGVEVEVWALPPAAFARFVQNIPAPLGVGKITLDDGSSISGFLCEVHAVADARDITEFGGWRGYVSAADPAS</sequence>
<accession>A0A1C3XCY3</accession>
<evidence type="ECO:0000259" key="2">
    <source>
        <dbReference type="Pfam" id="PF21986"/>
    </source>
</evidence>
<dbReference type="Proteomes" id="UP000199205">
    <property type="component" value="Unassembled WGS sequence"/>
</dbReference>
<dbReference type="Pfam" id="PF21986">
    <property type="entry name" value="AH_C"/>
    <property type="match status" value="1"/>
</dbReference>
<dbReference type="InterPro" id="IPR014085">
    <property type="entry name" value="Allophanate_hydrolase"/>
</dbReference>
<feature type="domain" description="Amidase" evidence="1">
    <location>
        <begin position="23"/>
        <end position="436"/>
    </location>
</feature>
<dbReference type="InterPro" id="IPR000120">
    <property type="entry name" value="Amidase"/>
</dbReference>
<proteinExistence type="predicted"/>
<protein>
    <submittedName>
        <fullName evidence="3">Allophanate hydrolase</fullName>
    </submittedName>
</protein>
<gene>
    <name evidence="3" type="ORF">GA0061101_13240</name>
</gene>
<dbReference type="Gene3D" id="3.10.490.10">
    <property type="entry name" value="Gamma-glutamyl cyclotransferase-like"/>
    <property type="match status" value="1"/>
</dbReference>
<dbReference type="Pfam" id="PF01425">
    <property type="entry name" value="Amidase"/>
    <property type="match status" value="1"/>
</dbReference>
<dbReference type="NCBIfam" id="TIGR02713">
    <property type="entry name" value="allophanate_hyd"/>
    <property type="match status" value="1"/>
</dbReference>
<dbReference type="InterPro" id="IPR053844">
    <property type="entry name" value="AH_C"/>
</dbReference>
<dbReference type="AlphaFoldDB" id="A0A1C3XCY3"/>
<dbReference type="RefSeq" id="WP_037197382.1">
    <property type="nucleotide sequence ID" value="NZ_FMAF01000032.1"/>
</dbReference>
<dbReference type="InterPro" id="IPR036928">
    <property type="entry name" value="AS_sf"/>
</dbReference>
<dbReference type="Gene3D" id="3.90.1300.10">
    <property type="entry name" value="Amidase signature (AS) domain"/>
    <property type="match status" value="1"/>
</dbReference>
<keyword evidence="3" id="KW-0378">Hydrolase</keyword>
<name>A0A1C3XCY3_9HYPH</name>
<organism evidence="3 4">
    <name type="scientific">Rhizobium lusitanum</name>
    <dbReference type="NCBI Taxonomy" id="293958"/>
    <lineage>
        <taxon>Bacteria</taxon>
        <taxon>Pseudomonadati</taxon>
        <taxon>Pseudomonadota</taxon>
        <taxon>Alphaproteobacteria</taxon>
        <taxon>Hyphomicrobiales</taxon>
        <taxon>Rhizobiaceae</taxon>
        <taxon>Rhizobium/Agrobacterium group</taxon>
        <taxon>Rhizobium</taxon>
    </lineage>
</organism>
<dbReference type="PANTHER" id="PTHR11895:SF169">
    <property type="entry name" value="GLUTAMYL-TRNA(GLN) AMIDOTRANSFERASE"/>
    <property type="match status" value="1"/>
</dbReference>
<evidence type="ECO:0000259" key="1">
    <source>
        <dbReference type="Pfam" id="PF01425"/>
    </source>
</evidence>
<dbReference type="NCBIfam" id="NF006043">
    <property type="entry name" value="PRK08186.1"/>
    <property type="match status" value="1"/>
</dbReference>
<evidence type="ECO:0000313" key="4">
    <source>
        <dbReference type="Proteomes" id="UP000199205"/>
    </source>
</evidence>
<dbReference type="SUPFAM" id="SSF75304">
    <property type="entry name" value="Amidase signature (AS) enzymes"/>
    <property type="match status" value="1"/>
</dbReference>